<dbReference type="HOGENOM" id="CLU_031063_0_0_1"/>
<feature type="compositionally biased region" description="Basic and acidic residues" evidence="1">
    <location>
        <begin position="508"/>
        <end position="529"/>
    </location>
</feature>
<dbReference type="OrthoDB" id="3801583at2759"/>
<gene>
    <name evidence="2" type="ORF">COCMIDRAFT_90494</name>
</gene>
<organism evidence="2 3">
    <name type="scientific">Bipolaris oryzae ATCC 44560</name>
    <dbReference type="NCBI Taxonomy" id="930090"/>
    <lineage>
        <taxon>Eukaryota</taxon>
        <taxon>Fungi</taxon>
        <taxon>Dikarya</taxon>
        <taxon>Ascomycota</taxon>
        <taxon>Pezizomycotina</taxon>
        <taxon>Dothideomycetes</taxon>
        <taxon>Pleosporomycetidae</taxon>
        <taxon>Pleosporales</taxon>
        <taxon>Pleosporineae</taxon>
        <taxon>Pleosporaceae</taxon>
        <taxon>Bipolaris</taxon>
    </lineage>
</organism>
<feature type="compositionally biased region" description="Basic and acidic residues" evidence="1">
    <location>
        <begin position="257"/>
        <end position="266"/>
    </location>
</feature>
<accession>W6Z6H5</accession>
<feature type="region of interest" description="Disordered" evidence="1">
    <location>
        <begin position="335"/>
        <end position="374"/>
    </location>
</feature>
<evidence type="ECO:0000256" key="1">
    <source>
        <dbReference type="SAM" id="MobiDB-lite"/>
    </source>
</evidence>
<sequence length="553" mass="60078">MGFRQKPTPEYSKDIGYLNPEFFLRSSTSSDEGPRIVPPEIAAKRIGNPPRRAALPVPRPGAINNILNPPSDRPAFRPLEPDSISSYGNTLKGNDMRTTSPKLHYLHGLPDSKAYPYVHKKEVKEHLAAIDAGLSSPLAQFAFTVNQQKERNRYTDFSETIFYGNNPSPALVSDVHRLFPEQSRHSNVVVEHVLVVGGPVVPKQSRAQHHRSIDEQLYDSNAYARKSPALQAPQSRNSRPCSRNKTHSTTPICSTDENSRRNERSTHKPGPGPENIPRLRGGAGTNQACLGYGFLFKQLLLTCHRPEYDSSSDTEDSPVRIPDPAQISRAMRRAQGTATLPKNLSRTTATSSIARSSSSNAHNNTLPPSRTATFTATYTPPRPLLCNMPCIPCASPIPSPTQPRTQDSLINSTYPLYTPPTTIPCLRGGGGSPSALRDEDNLPPTLVWLAGRKRRSITTKTWKEGKPKVRMGGMLGWAVYGARAGEVRGQEMGEGKNAKSAGGGGVAKVKESAPKEMQKGPAEEKKESVVQDPVPEVAAGDAVPSANEGGAEK</sequence>
<dbReference type="Proteomes" id="UP000054032">
    <property type="component" value="Unassembled WGS sequence"/>
</dbReference>
<feature type="region of interest" description="Disordered" evidence="1">
    <location>
        <begin position="227"/>
        <end position="281"/>
    </location>
</feature>
<protein>
    <submittedName>
        <fullName evidence="2">Uncharacterized protein</fullName>
    </submittedName>
</protein>
<evidence type="ECO:0000313" key="2">
    <source>
        <dbReference type="EMBL" id="EUC47332.1"/>
    </source>
</evidence>
<dbReference type="GeneID" id="19127698"/>
<proteinExistence type="predicted"/>
<name>W6Z6H5_COCMI</name>
<feature type="compositionally biased region" description="Low complexity" evidence="1">
    <location>
        <begin position="345"/>
        <end position="365"/>
    </location>
</feature>
<dbReference type="RefSeq" id="XP_007686204.1">
    <property type="nucleotide sequence ID" value="XM_007688014.1"/>
</dbReference>
<reference evidence="2 3" key="1">
    <citation type="journal article" date="2013" name="PLoS Genet.">
        <title>Comparative genome structure, secondary metabolite, and effector coding capacity across Cochliobolus pathogens.</title>
        <authorList>
            <person name="Condon B.J."/>
            <person name="Leng Y."/>
            <person name="Wu D."/>
            <person name="Bushley K.E."/>
            <person name="Ohm R.A."/>
            <person name="Otillar R."/>
            <person name="Martin J."/>
            <person name="Schackwitz W."/>
            <person name="Grimwood J."/>
            <person name="MohdZainudin N."/>
            <person name="Xue C."/>
            <person name="Wang R."/>
            <person name="Manning V.A."/>
            <person name="Dhillon B."/>
            <person name="Tu Z.J."/>
            <person name="Steffenson B.J."/>
            <person name="Salamov A."/>
            <person name="Sun H."/>
            <person name="Lowry S."/>
            <person name="LaButti K."/>
            <person name="Han J."/>
            <person name="Copeland A."/>
            <person name="Lindquist E."/>
            <person name="Barry K."/>
            <person name="Schmutz J."/>
            <person name="Baker S.E."/>
            <person name="Ciuffetti L.M."/>
            <person name="Grigoriev I.V."/>
            <person name="Zhong S."/>
            <person name="Turgeon B.G."/>
        </authorList>
    </citation>
    <scope>NUCLEOTIDE SEQUENCE [LARGE SCALE GENOMIC DNA]</scope>
    <source>
        <strain evidence="2 3">ATCC 44560</strain>
    </source>
</reference>
<keyword evidence="3" id="KW-1185">Reference proteome</keyword>
<feature type="compositionally biased region" description="Polar residues" evidence="1">
    <location>
        <begin position="232"/>
        <end position="256"/>
    </location>
</feature>
<dbReference type="EMBL" id="KI963954">
    <property type="protein sequence ID" value="EUC47332.1"/>
    <property type="molecule type" value="Genomic_DNA"/>
</dbReference>
<evidence type="ECO:0000313" key="3">
    <source>
        <dbReference type="Proteomes" id="UP000054032"/>
    </source>
</evidence>
<feature type="region of interest" description="Disordered" evidence="1">
    <location>
        <begin position="201"/>
        <end position="220"/>
    </location>
</feature>
<dbReference type="AlphaFoldDB" id="W6Z6H5"/>
<feature type="region of interest" description="Disordered" evidence="1">
    <location>
        <begin position="492"/>
        <end position="553"/>
    </location>
</feature>
<dbReference type="KEGG" id="bor:COCMIDRAFT_90494"/>